<reference evidence="2" key="8">
    <citation type="journal article" date="2005" name="Science">
        <title>The Transcriptional Landscape of the Mammalian Genome.</title>
        <authorList>
            <consortium name="The FANTOM Consortium"/>
            <consortium name="Riken Genome Exploration Research Group and Genome Science Group (Genome Network Project Core Group)"/>
        </authorList>
    </citation>
    <scope>NUCLEOTIDE SEQUENCE</scope>
    <source>
        <strain evidence="2">C57BL/6J</strain>
        <tissue evidence="2">Testis</tissue>
    </source>
</reference>
<dbReference type="EMBL" id="AK015825">
    <property type="protein sequence ID" value="BAB29992.1"/>
    <property type="molecule type" value="mRNA"/>
</dbReference>
<dbReference type="MGI" id="MGI:1918905">
    <property type="gene designation" value="4930518F22Rik"/>
</dbReference>
<feature type="region of interest" description="Disordered" evidence="1">
    <location>
        <begin position="1"/>
        <end position="56"/>
    </location>
</feature>
<reference evidence="2" key="3">
    <citation type="journal article" date="2000" name="Genome Res.">
        <title>RIKEN integrated sequence analysis (RISA) system--384-format sequencing pipeline with 384 multicapillary sequencer.</title>
        <authorList>
            <person name="Shibata K."/>
            <person name="Itoh M."/>
            <person name="Aizawa K."/>
            <person name="Nagaoka S."/>
            <person name="Sasaki N."/>
            <person name="Carninci P."/>
            <person name="Konno H."/>
            <person name="Akiyama J."/>
            <person name="Nishi K."/>
            <person name="Kitsunai T."/>
            <person name="Tashiro H."/>
            <person name="Itoh M."/>
            <person name="Sumi N."/>
            <person name="Ishii Y."/>
            <person name="Nakamura S."/>
            <person name="Hazama M."/>
            <person name="Nishine T."/>
            <person name="Harada A."/>
            <person name="Yamamoto R."/>
            <person name="Matsumoto H."/>
            <person name="Sakaguchi S."/>
            <person name="Ikegami T."/>
            <person name="Kashiwagi K."/>
            <person name="Fujiwake S."/>
            <person name="Inoue K."/>
            <person name="Togawa Y."/>
            <person name="Izawa M."/>
            <person name="Ohara E."/>
            <person name="Watahiki M."/>
            <person name="Yoneda Y."/>
            <person name="Ishikawa T."/>
            <person name="Ozawa K."/>
            <person name="Tanaka T."/>
            <person name="Matsuura S."/>
            <person name="Kawai J."/>
            <person name="Okazaki Y."/>
            <person name="Muramatsu M."/>
            <person name="Inoue Y."/>
            <person name="Kira A."/>
            <person name="Hayashizaki Y."/>
        </authorList>
    </citation>
    <scope>NUCLEOTIDE SEQUENCE</scope>
    <source>
        <strain evidence="2">C57BL/6J</strain>
        <tissue evidence="2">Testis</tissue>
    </source>
</reference>
<dbReference type="AlphaFoldDB" id="Q9D536"/>
<proteinExistence type="evidence at transcript level"/>
<feature type="compositionally biased region" description="Basic residues" evidence="1">
    <location>
        <begin position="104"/>
        <end position="114"/>
    </location>
</feature>
<reference evidence="2" key="1">
    <citation type="journal article" date="1999" name="Methods Enzymol.">
        <title>High-efficiency full-length cDNA cloning.</title>
        <authorList>
            <person name="Carninci P."/>
            <person name="Hayashizaki Y."/>
        </authorList>
    </citation>
    <scope>NUCLEOTIDE SEQUENCE</scope>
    <source>
        <strain evidence="2">C57BL/6J</strain>
        <tissue evidence="2">Testis</tissue>
    </source>
</reference>
<gene>
    <name evidence="4" type="primary">4930518F22Rik</name>
</gene>
<reference evidence="2" key="5">
    <citation type="journal article" date="2001" name="Nature">
        <title>Functional annotation of a full-length mouse cDNA collection.</title>
        <authorList>
            <consortium name="The RIKEN Genome Exploration Research Group Phase II Team and the FANTOM Consortium"/>
        </authorList>
    </citation>
    <scope>NUCLEOTIDE SEQUENCE</scope>
    <source>
        <strain evidence="2">C57BL/6J</strain>
        <tissue evidence="2">Testis</tissue>
    </source>
</reference>
<evidence type="ECO:0000313" key="4">
    <source>
        <dbReference type="MGI" id="MGI:1918905"/>
    </source>
</evidence>
<name>Q9D536_MOUSE</name>
<reference evidence="2" key="6">
    <citation type="journal article" date="2002" name="Nature">
        <title>Analysis of the mouse transcriptome based on functional annotation of 60,770 full-length cDNAs.</title>
        <authorList>
            <consortium name="The FANTOM Consortium and the RIKEN Genome Exploration Research Group Phase I and II Team"/>
        </authorList>
    </citation>
    <scope>NUCLEOTIDE SEQUENCE</scope>
    <source>
        <strain evidence="2">C57BL/6J</strain>
        <tissue evidence="2">Testis</tissue>
    </source>
</reference>
<evidence type="ECO:0000313" key="2">
    <source>
        <dbReference type="EMBL" id="BAB29992.1"/>
    </source>
</evidence>
<reference evidence="2" key="4">
    <citation type="submission" date="2000-07" db="EMBL/GenBank/DDBJ databases">
        <authorList>
            <person name="Adachi J."/>
            <person name="Aizawa K."/>
            <person name="Akahira S."/>
            <person name="Akimura T."/>
            <person name="Arai A."/>
            <person name="Aono H."/>
            <person name="Arakawa T."/>
            <person name="Bono H."/>
            <person name="Carninci P."/>
            <person name="Fukuda S."/>
            <person name="Fukunishi Y."/>
            <person name="Furuno M."/>
            <person name="Hanagaki T."/>
            <person name="Hara A."/>
            <person name="Hayatsu N."/>
            <person name="Hiramoto K."/>
            <person name="Hiraoka T."/>
            <person name="Hori F."/>
            <person name="Imotani K."/>
            <person name="Ishii Y."/>
            <person name="Itoh M."/>
            <person name="Izawa M."/>
            <person name="Kasukawa T."/>
            <person name="Kato H."/>
            <person name="Kawai J."/>
            <person name="Kojima Y."/>
            <person name="Konno H."/>
            <person name="Kouda M."/>
            <person name="Koya S."/>
            <person name="Kurihara C."/>
            <person name="Matsuyama T."/>
            <person name="Miyazaki A."/>
            <person name="Nishi K."/>
            <person name="Nomura K."/>
            <person name="Numazaki R."/>
            <person name="Ohno M."/>
            <person name="Okazaki Y."/>
            <person name="Okido T."/>
            <person name="Owa C."/>
            <person name="Saito H."/>
            <person name="Saito R."/>
            <person name="Sakai C."/>
            <person name="Sakai K."/>
            <person name="Sano H."/>
            <person name="Sasaki D."/>
            <person name="Shibata K."/>
            <person name="Shibata Y."/>
            <person name="Shinagawa A."/>
            <person name="Shiraki T."/>
            <person name="Sogabe Y."/>
            <person name="Suzuki H."/>
            <person name="Tagami M."/>
            <person name="Tagawa A."/>
            <person name="Takahashi F."/>
            <person name="Tanaka T."/>
            <person name="Tejima Y."/>
            <person name="Toya T."/>
            <person name="Yamamura T."/>
            <person name="Yasunishi A."/>
            <person name="Yoshida K."/>
            <person name="Yoshino M."/>
            <person name="Muramatsu M."/>
            <person name="Hayashizaki Y."/>
        </authorList>
    </citation>
    <scope>NUCLEOTIDE SEQUENCE</scope>
    <source>
        <strain evidence="2">C57BL/6J</strain>
        <tissue evidence="2">Testis</tissue>
    </source>
</reference>
<protein>
    <submittedName>
        <fullName evidence="2">Uncharacterized protein</fullName>
    </submittedName>
</protein>
<evidence type="ECO:0000256" key="1">
    <source>
        <dbReference type="SAM" id="MobiDB-lite"/>
    </source>
</evidence>
<dbReference type="EMBL" id="AK077946">
    <property type="protein sequence ID" value="BAC37078.1"/>
    <property type="molecule type" value="mRNA"/>
</dbReference>
<reference evidence="2" key="9">
    <citation type="journal article" date="2005" name="Science">
        <title>Antisense Transcription in the Mammalian Transcriptome.</title>
        <authorList>
            <consortium name="RIKEN Genome Exploration Research Group and Genome Science Group (Genome Network Project Core Group) and the FANTOM Consortium"/>
        </authorList>
    </citation>
    <scope>NUCLEOTIDE SEQUENCE</scope>
    <source>
        <strain evidence="2">C57BL/6J</strain>
        <tissue evidence="2">Testis</tissue>
    </source>
</reference>
<accession>Q9D536</accession>
<reference evidence="2" key="2">
    <citation type="journal article" date="2000" name="Genome Res.">
        <title>Normalization and subtraction of cap-trapper-selected cDNAs to prepare full-length cDNA libraries for rapid discovery of new genes.</title>
        <authorList>
            <person name="Carninci P."/>
            <person name="Shibata Y."/>
            <person name="Hayatsu N."/>
            <person name="Sugahara Y."/>
            <person name="Shibata K."/>
            <person name="Itoh M."/>
            <person name="Konno H."/>
            <person name="Okazaki Y."/>
            <person name="Muramatsu M."/>
            <person name="Hayashizaki Y."/>
        </authorList>
    </citation>
    <scope>NUCLEOTIDE SEQUENCE</scope>
    <source>
        <strain evidence="2">C57BL/6J</strain>
        <tissue evidence="2">Testis</tissue>
    </source>
</reference>
<organism evidence="2">
    <name type="scientific">Mus musculus</name>
    <name type="common">Mouse</name>
    <dbReference type="NCBI Taxonomy" id="10090"/>
    <lineage>
        <taxon>Eukaryota</taxon>
        <taxon>Metazoa</taxon>
        <taxon>Chordata</taxon>
        <taxon>Craniata</taxon>
        <taxon>Vertebrata</taxon>
        <taxon>Euteleostomi</taxon>
        <taxon>Mammalia</taxon>
        <taxon>Eutheria</taxon>
        <taxon>Euarchontoglires</taxon>
        <taxon>Glires</taxon>
        <taxon>Rodentia</taxon>
        <taxon>Myomorpha</taxon>
        <taxon>Muroidea</taxon>
        <taxon>Muridae</taxon>
        <taxon>Murinae</taxon>
        <taxon>Mus</taxon>
        <taxon>Mus</taxon>
    </lineage>
</organism>
<evidence type="ECO:0000313" key="3">
    <source>
        <dbReference type="EMBL" id="BAC37078.1"/>
    </source>
</evidence>
<dbReference type="AGR" id="MGI:1918905"/>
<sequence length="114" mass="12458">MAGLEPALRPASPSEPPTAQRRPRPPPSPIPFTHGCSRGTPSYPSPGPAPPHILVRPWKHKPASSALQQLSRHLRRRLRPVAKKPSLSRTPSVPHVDTPPPPAVKRRLRGCALR</sequence>
<reference evidence="3" key="7">
    <citation type="submission" date="2002-04" db="EMBL/GenBank/DDBJ databases">
        <authorList>
            <person name="Adachi J."/>
            <person name="Aizawa K."/>
            <person name="Akimura T."/>
            <person name="Arakawa T."/>
            <person name="Bono H."/>
            <person name="Carninci P."/>
            <person name="Fukuda S."/>
            <person name="Furuno M."/>
            <person name="Hanagaki T."/>
            <person name="Hara A."/>
            <person name="Hashizume W."/>
            <person name="Hayashida K."/>
            <person name="Hayatsu N."/>
            <person name="Hiramoto K."/>
            <person name="Hiraoka T."/>
            <person name="Hirozane T."/>
            <person name="Hori F."/>
            <person name="Imotani K."/>
            <person name="Ishii Y."/>
            <person name="Itoh M."/>
            <person name="Kagawa I."/>
            <person name="Kasukawa T."/>
            <person name="Katoh H."/>
            <person name="Kawai J."/>
            <person name="Kojima Y."/>
            <person name="Kondo S."/>
            <person name="Konno H."/>
            <person name="Kouda M."/>
            <person name="Koya S."/>
            <person name="Kurihara C."/>
            <person name="Matsuyama T."/>
            <person name="Miyazaki A."/>
            <person name="Murata M."/>
            <person name="Nakamura M."/>
            <person name="Nishi K."/>
            <person name="Nomura K."/>
            <person name="Numazaki R."/>
            <person name="Ohno M."/>
            <person name="Ohsato N."/>
            <person name="Okazaki Y."/>
            <person name="Saito R."/>
            <person name="Saitoh H."/>
            <person name="Sakai C."/>
            <person name="Sakai K."/>
            <person name="Sakazume N."/>
            <person name="Sano H."/>
            <person name="Sasaki D."/>
            <person name="Shibata K."/>
            <person name="Shinagawa A."/>
            <person name="Shiraki T."/>
            <person name="Sogabe Y."/>
            <person name="Tagami M."/>
            <person name="Tagawa A."/>
            <person name="Takahashi F."/>
            <person name="Takaku-Akahira S."/>
            <person name="Takeda Y."/>
            <person name="Tanaka T."/>
            <person name="Tomaru A."/>
            <person name="Toya T."/>
            <person name="Yasunishi A."/>
            <person name="Muramatsu M."/>
            <person name="Hayashizaki Y."/>
        </authorList>
    </citation>
    <scope>NUCLEOTIDE SEQUENCE</scope>
    <source>
        <strain evidence="3">C57BL/6J</strain>
        <tissue evidence="3">Testis</tissue>
    </source>
</reference>
<feature type="region of interest" description="Disordered" evidence="1">
    <location>
        <begin position="74"/>
        <end position="114"/>
    </location>
</feature>